<dbReference type="OrthoDB" id="7471569at2"/>
<dbReference type="InterPro" id="IPR036390">
    <property type="entry name" value="WH_DNA-bd_sf"/>
</dbReference>
<name>A0A1H6K287_MAGFU</name>
<proteinExistence type="predicted"/>
<dbReference type="EMBL" id="FNWO01000023">
    <property type="protein sequence ID" value="SEH66434.1"/>
    <property type="molecule type" value="Genomic_DNA"/>
</dbReference>
<evidence type="ECO:0000313" key="2">
    <source>
        <dbReference type="Proteomes" id="UP000182983"/>
    </source>
</evidence>
<accession>A0A1H6K287</accession>
<reference evidence="2" key="1">
    <citation type="submission" date="2016-10" db="EMBL/GenBank/DDBJ databases">
        <authorList>
            <person name="Varghese N."/>
            <person name="Submissions S."/>
        </authorList>
    </citation>
    <scope>NUCLEOTIDE SEQUENCE [LARGE SCALE GENOMIC DNA]</scope>
    <source>
        <strain evidence="2">DSM 13234</strain>
    </source>
</reference>
<dbReference type="Gene3D" id="1.10.10.10">
    <property type="entry name" value="Winged helix-like DNA-binding domain superfamily/Winged helix DNA-binding domain"/>
    <property type="match status" value="1"/>
</dbReference>
<dbReference type="Proteomes" id="UP000182983">
    <property type="component" value="Unassembled WGS sequence"/>
</dbReference>
<evidence type="ECO:0000313" key="1">
    <source>
        <dbReference type="EMBL" id="SEH66434.1"/>
    </source>
</evidence>
<dbReference type="RefSeq" id="WP_074770674.1">
    <property type="nucleotide sequence ID" value="NZ_FNWO01000023.1"/>
</dbReference>
<dbReference type="AlphaFoldDB" id="A0A1H6K287"/>
<organism evidence="1 2">
    <name type="scientific">Magnetospirillum fulvum</name>
    <name type="common">Rhodospirillum fulvum</name>
    <dbReference type="NCBI Taxonomy" id="1082"/>
    <lineage>
        <taxon>Bacteria</taxon>
        <taxon>Pseudomonadati</taxon>
        <taxon>Pseudomonadota</taxon>
        <taxon>Alphaproteobacteria</taxon>
        <taxon>Rhodospirillales</taxon>
        <taxon>Rhodospirillaceae</taxon>
        <taxon>Magnetospirillum</taxon>
    </lineage>
</organism>
<dbReference type="InterPro" id="IPR036388">
    <property type="entry name" value="WH-like_DNA-bd_sf"/>
</dbReference>
<evidence type="ECO:0008006" key="3">
    <source>
        <dbReference type="Google" id="ProtNLM"/>
    </source>
</evidence>
<dbReference type="SUPFAM" id="SSF46785">
    <property type="entry name" value="Winged helix' DNA-binding domain"/>
    <property type="match status" value="1"/>
</dbReference>
<protein>
    <recommendedName>
        <fullName evidence="3">HTH marR-type domain-containing protein</fullName>
    </recommendedName>
</protein>
<gene>
    <name evidence="1" type="ORF">SAMN04244559_03355</name>
</gene>
<sequence length="122" mass="13282">MAAPETRIEVGVSLREALAEVSTAWKAAVAGEAVPPTDTICFVDWAALCATLTPKRYDLIRHLRQEPADSIRALARALGRNFKNVHADVEALERLGLIQRDQETGKVSTNLNQVSSVIKFAA</sequence>
<keyword evidence="2" id="KW-1185">Reference proteome</keyword>
<dbReference type="Pfam" id="PF25212">
    <property type="entry name" value="HVO_A0114"/>
    <property type="match status" value="1"/>
</dbReference>